<keyword evidence="3" id="KW-0238">DNA-binding</keyword>
<feature type="region of interest" description="Disordered" evidence="6">
    <location>
        <begin position="482"/>
        <end position="612"/>
    </location>
</feature>
<gene>
    <name evidence="8" type="ORF">R1sor_003330</name>
</gene>
<keyword evidence="5" id="KW-0539">Nucleus</keyword>
<evidence type="ECO:0000313" key="8">
    <source>
        <dbReference type="EMBL" id="KAL3685308.1"/>
    </source>
</evidence>
<feature type="compositionally biased region" description="Pro residues" evidence="6">
    <location>
        <begin position="980"/>
        <end position="993"/>
    </location>
</feature>
<feature type="compositionally biased region" description="Low complexity" evidence="6">
    <location>
        <begin position="797"/>
        <end position="817"/>
    </location>
</feature>
<dbReference type="GO" id="GO:0005634">
    <property type="term" value="C:nucleus"/>
    <property type="evidence" value="ECO:0007669"/>
    <property type="project" value="UniProtKB-SubCell"/>
</dbReference>
<evidence type="ECO:0000256" key="2">
    <source>
        <dbReference type="ARBA" id="ARBA00023015"/>
    </source>
</evidence>
<name>A0ABD3H197_9MARC</name>
<dbReference type="GO" id="GO:0003677">
    <property type="term" value="F:DNA binding"/>
    <property type="evidence" value="ECO:0007669"/>
    <property type="project" value="UniProtKB-KW"/>
</dbReference>
<dbReference type="PANTHER" id="PTHR31072:SF263">
    <property type="entry name" value="TCP DOMAIN-CONTAINING PROTEIN"/>
    <property type="match status" value="1"/>
</dbReference>
<feature type="region of interest" description="Disordered" evidence="6">
    <location>
        <begin position="970"/>
        <end position="1025"/>
    </location>
</feature>
<feature type="region of interest" description="Disordered" evidence="6">
    <location>
        <begin position="321"/>
        <end position="354"/>
    </location>
</feature>
<comment type="caution">
    <text evidence="8">The sequence shown here is derived from an EMBL/GenBank/DDBJ whole genome shotgun (WGS) entry which is preliminary data.</text>
</comment>
<feature type="compositionally biased region" description="Basic and acidic residues" evidence="6">
    <location>
        <begin position="551"/>
        <end position="560"/>
    </location>
</feature>
<dbReference type="AlphaFoldDB" id="A0ABD3H197"/>
<dbReference type="Pfam" id="PF03634">
    <property type="entry name" value="TCP"/>
    <property type="match status" value="1"/>
</dbReference>
<proteinExistence type="predicted"/>
<dbReference type="PROSITE" id="PS51369">
    <property type="entry name" value="TCP"/>
    <property type="match status" value="1"/>
</dbReference>
<dbReference type="Proteomes" id="UP001633002">
    <property type="component" value="Unassembled WGS sequence"/>
</dbReference>
<feature type="region of interest" description="Disordered" evidence="6">
    <location>
        <begin position="655"/>
        <end position="675"/>
    </location>
</feature>
<feature type="compositionally biased region" description="Basic and acidic residues" evidence="6">
    <location>
        <begin position="517"/>
        <end position="543"/>
    </location>
</feature>
<accession>A0ABD3H197</accession>
<keyword evidence="2" id="KW-0805">Transcription regulation</keyword>
<evidence type="ECO:0000256" key="4">
    <source>
        <dbReference type="ARBA" id="ARBA00023163"/>
    </source>
</evidence>
<dbReference type="InterPro" id="IPR017887">
    <property type="entry name" value="TF_TCP_subgr"/>
</dbReference>
<feature type="compositionally biased region" description="Low complexity" evidence="6">
    <location>
        <begin position="1009"/>
        <end position="1021"/>
    </location>
</feature>
<keyword evidence="4" id="KW-0804">Transcription</keyword>
<evidence type="ECO:0000256" key="3">
    <source>
        <dbReference type="ARBA" id="ARBA00023125"/>
    </source>
</evidence>
<organism evidence="8 9">
    <name type="scientific">Riccia sorocarpa</name>
    <dbReference type="NCBI Taxonomy" id="122646"/>
    <lineage>
        <taxon>Eukaryota</taxon>
        <taxon>Viridiplantae</taxon>
        <taxon>Streptophyta</taxon>
        <taxon>Embryophyta</taxon>
        <taxon>Marchantiophyta</taxon>
        <taxon>Marchantiopsida</taxon>
        <taxon>Marchantiidae</taxon>
        <taxon>Marchantiales</taxon>
        <taxon>Ricciaceae</taxon>
        <taxon>Riccia</taxon>
    </lineage>
</organism>
<feature type="compositionally biased region" description="Basic and acidic residues" evidence="6">
    <location>
        <begin position="773"/>
        <end position="791"/>
    </location>
</feature>
<sequence length="1174" mass="126135">MHFFPPEFVRSTSWRIDYQSSLGQVEGDLKDFCERPCPNLTGYLQGAPFRGGNLPQSECSLLEPKKRKFDDQGEDADRFQLTKRAIENQIGEHAPVQDCSVSTSLGDQQAALANSCKPWSASPSASGASQSIGDLGRHRVQKPTIRSLINQQLQSSSNSFEALRSFQTPGQKRLILNAECQGERESQLTWTLGIEEEVSDIVIGVPSLKRILPQLVESRRPGDFSATRLDSIAARSTRSRPSWQRDKSISPSADNVVQVSSGSIVSPEVENVVECGPANSAGDGYVFGFPSEVSCSQVSYCKGNESLGELGNLIDYQRELRPDSPEESQVLPRSSSDFKLGNPGPLASGRADRDALGIQSFRKGGSDHPRQESVPAQVIRALERPLKPRIVSEGPSKERGYQYPLRGAPVSTGTTNPDRSRGGDTPFSRGENHDAVFRREGLLVIPKRFVESPGRILTGGEIVEIPENDSIGERGAFGSYRLAEEGTGGSAESFTIRERISGSPSEGNKIPETPRAGSDRDSGGKGPEKRKDEKLHSRLEEGQQRPSEPSSDERRLRPRLDGSSGGGSLGSITAADETSEGPKMVRPARPSGGKDRHSKVNTAKGPRDRRVRLSVPTAVQFYDVQDRLGFDQPSKAVEWLIHKAKDAIDELGRLPIDGREGSRTQQGLSSSTTLDMSHRVLPAAPSSYNAAVSAGLVAGSASSTATTAPTSFQGPSSSNPYTDQLSLFMDPAVTKGMFATLHPNQGSFAGPNFGLGRGDDRSDESLGSPLARMDSRVKARERARERVKKSPGDTTVSACGGSPSSSQSPPFPSSFSSFSGCSSMQASAQVLSFGPSSNQNPFLPGVYEGSSFPGIMPAGSHQGGPFQGLNQALDSQFCSDQNQSPLPNAFEVQRQASSQIPSHAINSLQPQHLHAMQGALNQLGSTFHLGLSSSSFAEGSGISSHYPSVSSHPLSHLSMLGMSPAGVSSLGSSPYNPTGTPTPIPPGFSPGPPASAFRGHSLTVSHGSNQNQQQQQQQQLQEDSRVHRPVLSFSAAHPISSSPAGSSRGLTQPYYLGTPFNALIGSIQSLPSERLNPPSRSSLSYDPAGLQRTRSMASHPTANPYQPISSSQIPARIQGLDDVKDRTTLEACFEKDIYQVWPSLFLAWMIFESLIISKHKYVNCIPPELHSRVF</sequence>
<reference evidence="8 9" key="1">
    <citation type="submission" date="2024-09" db="EMBL/GenBank/DDBJ databases">
        <title>Chromosome-scale assembly of Riccia sorocarpa.</title>
        <authorList>
            <person name="Paukszto L."/>
        </authorList>
    </citation>
    <scope>NUCLEOTIDE SEQUENCE [LARGE SCALE GENOMIC DNA]</scope>
    <source>
        <strain evidence="8">LP-2024</strain>
        <tissue evidence="8">Aerial parts of the thallus</tissue>
    </source>
</reference>
<dbReference type="InterPro" id="IPR005333">
    <property type="entry name" value="Transcription_factor_TCP"/>
</dbReference>
<dbReference type="EMBL" id="JBJQOH010000006">
    <property type="protein sequence ID" value="KAL3685308.1"/>
    <property type="molecule type" value="Genomic_DNA"/>
</dbReference>
<feature type="region of interest" description="Disordered" evidence="6">
    <location>
        <begin position="235"/>
        <end position="257"/>
    </location>
</feature>
<feature type="region of interest" description="Disordered" evidence="6">
    <location>
        <begin position="391"/>
        <end position="433"/>
    </location>
</feature>
<keyword evidence="9" id="KW-1185">Reference proteome</keyword>
<feature type="region of interest" description="Disordered" evidence="6">
    <location>
        <begin position="749"/>
        <end position="817"/>
    </location>
</feature>
<evidence type="ECO:0000313" key="9">
    <source>
        <dbReference type="Proteomes" id="UP001633002"/>
    </source>
</evidence>
<evidence type="ECO:0000256" key="6">
    <source>
        <dbReference type="SAM" id="MobiDB-lite"/>
    </source>
</evidence>
<evidence type="ECO:0000259" key="7">
    <source>
        <dbReference type="PROSITE" id="PS51369"/>
    </source>
</evidence>
<evidence type="ECO:0000256" key="5">
    <source>
        <dbReference type="ARBA" id="ARBA00023242"/>
    </source>
</evidence>
<evidence type="ECO:0000256" key="1">
    <source>
        <dbReference type="ARBA" id="ARBA00004123"/>
    </source>
</evidence>
<dbReference type="PANTHER" id="PTHR31072">
    <property type="entry name" value="TRANSCRIPTION FACTOR TCP4-RELATED"/>
    <property type="match status" value="1"/>
</dbReference>
<feature type="domain" description="TCP" evidence="7">
    <location>
        <begin position="593"/>
        <end position="651"/>
    </location>
</feature>
<feature type="compositionally biased region" description="Polar residues" evidence="6">
    <location>
        <begin position="663"/>
        <end position="675"/>
    </location>
</feature>
<protein>
    <recommendedName>
        <fullName evidence="7">TCP domain-containing protein</fullName>
    </recommendedName>
</protein>
<comment type="subcellular location">
    <subcellularLocation>
        <location evidence="1">Nucleus</location>
    </subcellularLocation>
</comment>